<feature type="transmembrane region" description="Helical" evidence="1">
    <location>
        <begin position="6"/>
        <end position="25"/>
    </location>
</feature>
<name>A0A5A7PPC2_STRAF</name>
<reference evidence="3" key="1">
    <citation type="journal article" date="2019" name="Curr. Biol.">
        <title>Genome Sequence of Striga asiatica Provides Insight into the Evolution of Plant Parasitism.</title>
        <authorList>
            <person name="Yoshida S."/>
            <person name="Kim S."/>
            <person name="Wafula E.K."/>
            <person name="Tanskanen J."/>
            <person name="Kim Y.M."/>
            <person name="Honaas L."/>
            <person name="Yang Z."/>
            <person name="Spallek T."/>
            <person name="Conn C.E."/>
            <person name="Ichihashi Y."/>
            <person name="Cheong K."/>
            <person name="Cui S."/>
            <person name="Der J.P."/>
            <person name="Gundlach H."/>
            <person name="Jiao Y."/>
            <person name="Hori C."/>
            <person name="Ishida J.K."/>
            <person name="Kasahara H."/>
            <person name="Kiba T."/>
            <person name="Kim M.S."/>
            <person name="Koo N."/>
            <person name="Laohavisit A."/>
            <person name="Lee Y.H."/>
            <person name="Lumba S."/>
            <person name="McCourt P."/>
            <person name="Mortimer J.C."/>
            <person name="Mutuku J.M."/>
            <person name="Nomura T."/>
            <person name="Sasaki-Sekimoto Y."/>
            <person name="Seto Y."/>
            <person name="Wang Y."/>
            <person name="Wakatake T."/>
            <person name="Sakakibara H."/>
            <person name="Demura T."/>
            <person name="Yamaguchi S."/>
            <person name="Yoneyama K."/>
            <person name="Manabe R.I."/>
            <person name="Nelson D.C."/>
            <person name="Schulman A.H."/>
            <person name="Timko M.P."/>
            <person name="dePamphilis C.W."/>
            <person name="Choi D."/>
            <person name="Shirasu K."/>
        </authorList>
    </citation>
    <scope>NUCLEOTIDE SEQUENCE [LARGE SCALE GENOMIC DNA]</scope>
    <source>
        <strain evidence="3">cv. UVA1</strain>
    </source>
</reference>
<evidence type="ECO:0000256" key="1">
    <source>
        <dbReference type="SAM" id="Phobius"/>
    </source>
</evidence>
<keyword evidence="3" id="KW-1185">Reference proteome</keyword>
<protein>
    <submittedName>
        <fullName evidence="2">H beta 58 homolog</fullName>
    </submittedName>
</protein>
<accession>A0A5A7PPC2</accession>
<sequence>MCAQLGKLIYVLFIAFLRLCIRMAAVRFRFGYPRFLVLRFSVLVPNFTHGFAVSGTRKSSVLVRILYFARGAPLGAQNRRPIKKPTKNPSYISGNFLCLLSSPVPA</sequence>
<comment type="caution">
    <text evidence="2">The sequence shown here is derived from an EMBL/GenBank/DDBJ whole genome shotgun (WGS) entry which is preliminary data.</text>
</comment>
<evidence type="ECO:0000313" key="2">
    <source>
        <dbReference type="EMBL" id="GER34177.1"/>
    </source>
</evidence>
<keyword evidence="1" id="KW-0812">Transmembrane</keyword>
<keyword evidence="1" id="KW-1133">Transmembrane helix</keyword>
<dbReference type="Proteomes" id="UP000325081">
    <property type="component" value="Unassembled WGS sequence"/>
</dbReference>
<gene>
    <name evidence="2" type="ORF">STAS_10367</name>
</gene>
<dbReference type="EMBL" id="BKCP01004849">
    <property type="protein sequence ID" value="GER34177.1"/>
    <property type="molecule type" value="Genomic_DNA"/>
</dbReference>
<evidence type="ECO:0000313" key="3">
    <source>
        <dbReference type="Proteomes" id="UP000325081"/>
    </source>
</evidence>
<dbReference type="AlphaFoldDB" id="A0A5A7PPC2"/>
<keyword evidence="1" id="KW-0472">Membrane</keyword>
<organism evidence="2 3">
    <name type="scientific">Striga asiatica</name>
    <name type="common">Asiatic witchweed</name>
    <name type="synonym">Buchnera asiatica</name>
    <dbReference type="NCBI Taxonomy" id="4170"/>
    <lineage>
        <taxon>Eukaryota</taxon>
        <taxon>Viridiplantae</taxon>
        <taxon>Streptophyta</taxon>
        <taxon>Embryophyta</taxon>
        <taxon>Tracheophyta</taxon>
        <taxon>Spermatophyta</taxon>
        <taxon>Magnoliopsida</taxon>
        <taxon>eudicotyledons</taxon>
        <taxon>Gunneridae</taxon>
        <taxon>Pentapetalae</taxon>
        <taxon>asterids</taxon>
        <taxon>lamiids</taxon>
        <taxon>Lamiales</taxon>
        <taxon>Orobanchaceae</taxon>
        <taxon>Buchnereae</taxon>
        <taxon>Striga</taxon>
    </lineage>
</organism>
<proteinExistence type="predicted"/>